<evidence type="ECO:0000256" key="1">
    <source>
        <dbReference type="ARBA" id="ARBA00010638"/>
    </source>
</evidence>
<dbReference type="SUPFAM" id="SSF100950">
    <property type="entry name" value="NagB/RpiA/CoA transferase-like"/>
    <property type="match status" value="1"/>
</dbReference>
<dbReference type="GO" id="GO:0009396">
    <property type="term" value="P:folic acid-containing compound biosynthetic process"/>
    <property type="evidence" value="ECO:0007669"/>
    <property type="project" value="TreeGrafter"/>
</dbReference>
<dbReference type="InterPro" id="IPR002698">
    <property type="entry name" value="FTHF_cligase"/>
</dbReference>
<dbReference type="NCBIfam" id="TIGR02727">
    <property type="entry name" value="MTHFS_bact"/>
    <property type="match status" value="1"/>
</dbReference>
<dbReference type="Gene3D" id="3.40.50.10420">
    <property type="entry name" value="NagB/RpiA/CoA transferase-like"/>
    <property type="match status" value="1"/>
</dbReference>
<evidence type="ECO:0000256" key="5">
    <source>
        <dbReference type="RuleBase" id="RU361279"/>
    </source>
</evidence>
<evidence type="ECO:0000256" key="3">
    <source>
        <dbReference type="ARBA" id="ARBA00022840"/>
    </source>
</evidence>
<keyword evidence="2 4" id="KW-0547">Nucleotide-binding</keyword>
<keyword evidence="3 4" id="KW-0067">ATP-binding</keyword>
<dbReference type="EMBL" id="PVLF01000002">
    <property type="protein sequence ID" value="PRH83564.1"/>
    <property type="molecule type" value="Genomic_DNA"/>
</dbReference>
<dbReference type="EC" id="6.3.3.2" evidence="5"/>
<keyword evidence="5" id="KW-0479">Metal-binding</keyword>
<dbReference type="OrthoDB" id="9801938at2"/>
<evidence type="ECO:0000313" key="7">
    <source>
        <dbReference type="Proteomes" id="UP000241736"/>
    </source>
</evidence>
<dbReference type="AlphaFoldDB" id="A0A2P6MC33"/>
<dbReference type="GO" id="GO:0046872">
    <property type="term" value="F:metal ion binding"/>
    <property type="evidence" value="ECO:0007669"/>
    <property type="project" value="UniProtKB-KW"/>
</dbReference>
<evidence type="ECO:0000313" key="6">
    <source>
        <dbReference type="EMBL" id="PRH83564.1"/>
    </source>
</evidence>
<accession>A0A2P6MC33</accession>
<gene>
    <name evidence="6" type="ORF">C6N40_02635</name>
</gene>
<feature type="binding site" evidence="4">
    <location>
        <position position="56"/>
    </location>
    <ligand>
        <name>substrate</name>
    </ligand>
</feature>
<dbReference type="PIRSF" id="PIRSF006806">
    <property type="entry name" value="FTHF_cligase"/>
    <property type="match status" value="1"/>
</dbReference>
<comment type="caution">
    <text evidence="6">The sequence shown here is derived from an EMBL/GenBank/DDBJ whole genome shotgun (WGS) entry which is preliminary data.</text>
</comment>
<dbReference type="PANTHER" id="PTHR23407:SF1">
    <property type="entry name" value="5-FORMYLTETRAHYDROFOLATE CYCLO-LIGASE"/>
    <property type="match status" value="1"/>
</dbReference>
<organism evidence="6 7">
    <name type="scientific">Arenimonas caeni</name>
    <dbReference type="NCBI Taxonomy" id="2058085"/>
    <lineage>
        <taxon>Bacteria</taxon>
        <taxon>Pseudomonadati</taxon>
        <taxon>Pseudomonadota</taxon>
        <taxon>Gammaproteobacteria</taxon>
        <taxon>Lysobacterales</taxon>
        <taxon>Lysobacteraceae</taxon>
        <taxon>Arenimonas</taxon>
    </lineage>
</organism>
<dbReference type="Proteomes" id="UP000241736">
    <property type="component" value="Unassembled WGS sequence"/>
</dbReference>
<sequence>MNPTRPELRRELQARRAALSAGERLAAADAVARRLAARPELRAPGYVGGYWAVGGELPLHSVQLRLAPGQVWCLPLLQPDKSLRFAPWRPGDPLVNNRYGIPEPEVAPSSTLDPAELVLALVPLLGFDRAGHRLGMGGGYYDRSFAFRRERTGPPWLVGVAYACQEAPALAAEAWDVDLDALATEREWLAFGR</sequence>
<feature type="binding site" evidence="4">
    <location>
        <begin position="133"/>
        <end position="141"/>
    </location>
    <ligand>
        <name>ATP</name>
        <dbReference type="ChEBI" id="CHEBI:30616"/>
    </ligand>
</feature>
<dbReference type="InterPro" id="IPR024185">
    <property type="entry name" value="FTHF_cligase-like_sf"/>
</dbReference>
<proteinExistence type="inferred from homology"/>
<comment type="similarity">
    <text evidence="1 5">Belongs to the 5-formyltetrahydrofolate cyclo-ligase family.</text>
</comment>
<keyword evidence="5" id="KW-0460">Magnesium</keyword>
<keyword evidence="7" id="KW-1185">Reference proteome</keyword>
<dbReference type="GO" id="GO:0035999">
    <property type="term" value="P:tetrahydrofolate interconversion"/>
    <property type="evidence" value="ECO:0007669"/>
    <property type="project" value="TreeGrafter"/>
</dbReference>
<protein>
    <recommendedName>
        <fullName evidence="5">5-formyltetrahydrofolate cyclo-ligase</fullName>
        <ecNumber evidence="5">6.3.3.2</ecNumber>
    </recommendedName>
</protein>
<dbReference type="RefSeq" id="WP_106989441.1">
    <property type="nucleotide sequence ID" value="NZ_KZ679084.1"/>
</dbReference>
<evidence type="ECO:0000256" key="4">
    <source>
        <dbReference type="PIRSR" id="PIRSR006806-1"/>
    </source>
</evidence>
<reference evidence="6 7" key="1">
    <citation type="submission" date="2018-03" db="EMBL/GenBank/DDBJ databases">
        <title>Arenimonas caeni sp. nov., isolated from activated sludge.</title>
        <authorList>
            <person name="Liu H."/>
        </authorList>
    </citation>
    <scope>NUCLEOTIDE SEQUENCE [LARGE SCALE GENOMIC DNA]</scope>
    <source>
        <strain evidence="7">z29</strain>
    </source>
</reference>
<dbReference type="InterPro" id="IPR037171">
    <property type="entry name" value="NagB/RpiA_transferase-like"/>
</dbReference>
<keyword evidence="6" id="KW-0436">Ligase</keyword>
<dbReference type="Pfam" id="PF01812">
    <property type="entry name" value="5-FTHF_cyc-lig"/>
    <property type="match status" value="1"/>
</dbReference>
<comment type="cofactor">
    <cofactor evidence="5">
        <name>Mg(2+)</name>
        <dbReference type="ChEBI" id="CHEBI:18420"/>
    </cofactor>
</comment>
<comment type="catalytic activity">
    <reaction evidence="5">
        <text>(6S)-5-formyl-5,6,7,8-tetrahydrofolate + ATP = (6R)-5,10-methenyltetrahydrofolate + ADP + phosphate</text>
        <dbReference type="Rhea" id="RHEA:10488"/>
        <dbReference type="ChEBI" id="CHEBI:30616"/>
        <dbReference type="ChEBI" id="CHEBI:43474"/>
        <dbReference type="ChEBI" id="CHEBI:57455"/>
        <dbReference type="ChEBI" id="CHEBI:57457"/>
        <dbReference type="ChEBI" id="CHEBI:456216"/>
        <dbReference type="EC" id="6.3.3.2"/>
    </reaction>
</comment>
<dbReference type="GO" id="GO:0005524">
    <property type="term" value="F:ATP binding"/>
    <property type="evidence" value="ECO:0007669"/>
    <property type="project" value="UniProtKB-KW"/>
</dbReference>
<dbReference type="PANTHER" id="PTHR23407">
    <property type="entry name" value="ATPASE INHIBITOR/5-FORMYLTETRAHYDROFOLATE CYCLO-LIGASE"/>
    <property type="match status" value="1"/>
</dbReference>
<evidence type="ECO:0000256" key="2">
    <source>
        <dbReference type="ARBA" id="ARBA00022741"/>
    </source>
</evidence>
<dbReference type="GO" id="GO:0030272">
    <property type="term" value="F:5-formyltetrahydrofolate cyclo-ligase activity"/>
    <property type="evidence" value="ECO:0007669"/>
    <property type="project" value="UniProtKB-EC"/>
</dbReference>
<name>A0A2P6MC33_9GAMM</name>